<dbReference type="KEGG" id="lha:LHA_0262"/>
<keyword evidence="2" id="KW-1185">Reference proteome</keyword>
<proteinExistence type="predicted"/>
<evidence type="ECO:0000313" key="2">
    <source>
        <dbReference type="Proteomes" id="UP000032803"/>
    </source>
</evidence>
<name>A0A0A8URG5_LEGHA</name>
<gene>
    <name evidence="1" type="ORF">LHA_0262</name>
</gene>
<dbReference type="RefSeq" id="WP_045104917.1">
    <property type="nucleotide sequence ID" value="NZ_LN681225.1"/>
</dbReference>
<dbReference type="EMBL" id="LN681225">
    <property type="protein sequence ID" value="CEK09374.1"/>
    <property type="molecule type" value="Genomic_DNA"/>
</dbReference>
<dbReference type="PATRIC" id="fig|449.7.peg.967"/>
<dbReference type="OrthoDB" id="8593353at2"/>
<organism evidence="1 2">
    <name type="scientific">Legionella hackeliae</name>
    <dbReference type="NCBI Taxonomy" id="449"/>
    <lineage>
        <taxon>Bacteria</taxon>
        <taxon>Pseudomonadati</taxon>
        <taxon>Pseudomonadota</taxon>
        <taxon>Gammaproteobacteria</taxon>
        <taxon>Legionellales</taxon>
        <taxon>Legionellaceae</taxon>
        <taxon>Legionella</taxon>
    </lineage>
</organism>
<protein>
    <submittedName>
        <fullName evidence="1">Uncharacterized protein</fullName>
    </submittedName>
</protein>
<dbReference type="HOGENOM" id="CLU_2382564_0_0_6"/>
<accession>A0A0A8URG5</accession>
<dbReference type="STRING" id="449.LHA_0262"/>
<reference evidence="2" key="1">
    <citation type="submission" date="2014-09" db="EMBL/GenBank/DDBJ databases">
        <authorList>
            <person name="Gomez-Valero L."/>
        </authorList>
    </citation>
    <scope>NUCLEOTIDE SEQUENCE [LARGE SCALE GENOMIC DNA]</scope>
    <source>
        <strain evidence="2">ATCC35250</strain>
    </source>
</reference>
<dbReference type="AlphaFoldDB" id="A0A0A8URG5"/>
<sequence length="94" mass="10953">MSGLNLEKHFSLTSSKLIQQICNPVLNPIGITYFNYIKIYLNDCSRELLTNNADWIDHFYKNALYDTVEAIDIEHLLPKGIFHGLKWTRPPLFL</sequence>
<dbReference type="Proteomes" id="UP000032803">
    <property type="component" value="Chromosome I"/>
</dbReference>
<evidence type="ECO:0000313" key="1">
    <source>
        <dbReference type="EMBL" id="CEK09374.1"/>
    </source>
</evidence>